<keyword evidence="3" id="KW-0119">Carbohydrate metabolism</keyword>
<protein>
    <submittedName>
        <fullName evidence="7">UDPglucose--hexose-1-phosphate uridylyltransferase</fullName>
    </submittedName>
</protein>
<sequence>MSEIRYDLLHNEYIVIAPERLHRPIPQQCADTFSIQKCPFCPGNEELTPQEIFSIKNNSTWQTRVIPNLYKALQIETPFISNRDGLNEMWGGYGAHEIVIDTPKHTVKIQNMSQEEIFWWLYTLQQRYRDLRNDKKLISLQIFKNHGRNAGATQPHPHTQIIALPLMTKEQLYLFEHCQRYFHNHGRSLHEDIVHFESNSQRNLFESEHFFTYTPYASSFAFETAIIAKNMGFGECSKIQLQELAEHIRSLFYALSKELGDFPFNLLFYLPPLNENFENSSFFHEVNNIFRFYIRITPRIYTIAGFELATRSMINPVVPEMAAQLLRRWYETGS</sequence>
<dbReference type="Gene3D" id="3.30.428.10">
    <property type="entry name" value="HIT-like"/>
    <property type="match status" value="2"/>
</dbReference>
<dbReference type="RefSeq" id="WP_084275894.1">
    <property type="nucleotide sequence ID" value="NZ_AP026671.1"/>
</dbReference>
<feature type="binding site" evidence="5">
    <location>
        <position position="156"/>
    </location>
    <ligand>
        <name>Zn(2+)</name>
        <dbReference type="ChEBI" id="CHEBI:29105"/>
    </ligand>
</feature>
<feature type="active site" description="Tele-UMP-histidine intermediate" evidence="4">
    <location>
        <position position="158"/>
    </location>
</feature>
<reference evidence="8" key="1">
    <citation type="submission" date="2017-04" db="EMBL/GenBank/DDBJ databases">
        <authorList>
            <person name="Varghese N."/>
            <person name="Submissions S."/>
        </authorList>
    </citation>
    <scope>NUCLEOTIDE SEQUENCE [LARGE SCALE GENOMIC DNA]</scope>
    <source>
        <strain evidence="8">DSM 16512</strain>
    </source>
</reference>
<feature type="binding site" evidence="5">
    <location>
        <position position="38"/>
    </location>
    <ligand>
        <name>Zn(2+)</name>
        <dbReference type="ChEBI" id="CHEBI:29105"/>
    </ligand>
</feature>
<evidence type="ECO:0000256" key="5">
    <source>
        <dbReference type="PIRSR" id="PIRSR000808-3"/>
    </source>
</evidence>
<feature type="binding site" evidence="5">
    <location>
        <position position="105"/>
    </location>
    <ligand>
        <name>Zn(2+)</name>
        <dbReference type="ChEBI" id="CHEBI:29105"/>
    </ligand>
</feature>
<dbReference type="EMBL" id="FWWZ01000001">
    <property type="protein sequence ID" value="SMC09678.1"/>
    <property type="molecule type" value="Genomic_DNA"/>
</dbReference>
<organism evidence="7 8">
    <name type="scientific">Nitratiruptor tergarcus DSM 16512</name>
    <dbReference type="NCBI Taxonomy" id="1069081"/>
    <lineage>
        <taxon>Bacteria</taxon>
        <taxon>Pseudomonadati</taxon>
        <taxon>Campylobacterota</taxon>
        <taxon>Epsilonproteobacteria</taxon>
        <taxon>Nautiliales</taxon>
        <taxon>Nitratiruptoraceae</taxon>
        <taxon>Nitratiruptor</taxon>
    </lineage>
</organism>
<evidence type="ECO:0000313" key="7">
    <source>
        <dbReference type="EMBL" id="SMC09678.1"/>
    </source>
</evidence>
<feature type="binding site" evidence="5">
    <location>
        <position position="41"/>
    </location>
    <ligand>
        <name>Zn(2+)</name>
        <dbReference type="ChEBI" id="CHEBI:29105"/>
    </ligand>
</feature>
<dbReference type="PIRSF" id="PIRSF000808">
    <property type="entry name" value="GalT"/>
    <property type="match status" value="1"/>
</dbReference>
<dbReference type="InterPro" id="IPR005849">
    <property type="entry name" value="GalP_Utransf_N"/>
</dbReference>
<dbReference type="OrthoDB" id="9769064at2"/>
<accession>A0A1W1WTN4</accession>
<dbReference type="GO" id="GO:0008270">
    <property type="term" value="F:zinc ion binding"/>
    <property type="evidence" value="ECO:0007669"/>
    <property type="project" value="InterPro"/>
</dbReference>
<dbReference type="PANTHER" id="PTHR42763">
    <property type="entry name" value="ADP-GLUCOSE PHOSPHORYLASE"/>
    <property type="match status" value="1"/>
</dbReference>
<dbReference type="InterPro" id="IPR053177">
    <property type="entry name" value="ADP-glucose_phosphorylase"/>
</dbReference>
<dbReference type="InterPro" id="IPR001937">
    <property type="entry name" value="GalP_UDPtransf1"/>
</dbReference>
<keyword evidence="8" id="KW-1185">Reference proteome</keyword>
<keyword evidence="1 7" id="KW-0808">Transferase</keyword>
<dbReference type="GO" id="GO:0006012">
    <property type="term" value="P:galactose metabolic process"/>
    <property type="evidence" value="ECO:0007669"/>
    <property type="project" value="InterPro"/>
</dbReference>
<gene>
    <name evidence="7" type="ORF">SAMN05660197_1500</name>
</gene>
<dbReference type="SUPFAM" id="SSF54197">
    <property type="entry name" value="HIT-like"/>
    <property type="match status" value="2"/>
</dbReference>
<evidence type="ECO:0000256" key="1">
    <source>
        <dbReference type="ARBA" id="ARBA00022679"/>
    </source>
</evidence>
<name>A0A1W1WTN4_9BACT</name>
<dbReference type="GO" id="GO:0008108">
    <property type="term" value="F:UDP-glucose:hexose-1-phosphate uridylyltransferase activity"/>
    <property type="evidence" value="ECO:0007669"/>
    <property type="project" value="InterPro"/>
</dbReference>
<proteinExistence type="predicted"/>
<keyword evidence="2 7" id="KW-0548">Nucleotidyltransferase</keyword>
<evidence type="ECO:0000259" key="6">
    <source>
        <dbReference type="Pfam" id="PF01087"/>
    </source>
</evidence>
<keyword evidence="5" id="KW-0862">Zinc</keyword>
<comment type="cofactor">
    <cofactor evidence="5">
        <name>Zn(2+)</name>
        <dbReference type="ChEBI" id="CHEBI:29105"/>
    </cofactor>
    <text evidence="5">Binds 1 zinc ion per subunit.</text>
</comment>
<feature type="domain" description="Galactose-1-phosphate uridyl transferase N-terminal" evidence="6">
    <location>
        <begin position="3"/>
        <end position="164"/>
    </location>
</feature>
<dbReference type="PANTHER" id="PTHR42763:SF2">
    <property type="entry name" value="ADP-GLUCOSE PHOSPHORYLASE"/>
    <property type="match status" value="1"/>
</dbReference>
<evidence type="ECO:0000313" key="8">
    <source>
        <dbReference type="Proteomes" id="UP000192602"/>
    </source>
</evidence>
<dbReference type="InterPro" id="IPR036265">
    <property type="entry name" value="HIT-like_sf"/>
</dbReference>
<evidence type="ECO:0000256" key="4">
    <source>
        <dbReference type="PIRSR" id="PIRSR000808-1"/>
    </source>
</evidence>
<dbReference type="Pfam" id="PF01087">
    <property type="entry name" value="GalP_UDP_transf"/>
    <property type="match status" value="1"/>
</dbReference>
<dbReference type="STRING" id="1069081.SAMN05660197_1500"/>
<keyword evidence="5" id="KW-0479">Metal-binding</keyword>
<evidence type="ECO:0000256" key="3">
    <source>
        <dbReference type="ARBA" id="ARBA00023277"/>
    </source>
</evidence>
<evidence type="ECO:0000256" key="2">
    <source>
        <dbReference type="ARBA" id="ARBA00022695"/>
    </source>
</evidence>
<dbReference type="AlphaFoldDB" id="A0A1W1WTN4"/>
<dbReference type="Proteomes" id="UP000192602">
    <property type="component" value="Unassembled WGS sequence"/>
</dbReference>